<dbReference type="Pfam" id="PF00583">
    <property type="entry name" value="Acetyltransf_1"/>
    <property type="match status" value="1"/>
</dbReference>
<evidence type="ECO:0000259" key="3">
    <source>
        <dbReference type="PROSITE" id="PS51186"/>
    </source>
</evidence>
<protein>
    <submittedName>
        <fullName evidence="4">Acetyltransferase (GNAT) family protein</fullName>
    </submittedName>
</protein>
<organism evidence="4 5">
    <name type="scientific">Umezawaea tangerina</name>
    <dbReference type="NCBI Taxonomy" id="84725"/>
    <lineage>
        <taxon>Bacteria</taxon>
        <taxon>Bacillati</taxon>
        <taxon>Actinomycetota</taxon>
        <taxon>Actinomycetes</taxon>
        <taxon>Pseudonocardiales</taxon>
        <taxon>Pseudonocardiaceae</taxon>
        <taxon>Umezawaea</taxon>
    </lineage>
</organism>
<keyword evidence="2" id="KW-0012">Acyltransferase</keyword>
<keyword evidence="1 4" id="KW-0808">Transferase</keyword>
<comment type="caution">
    <text evidence="4">The sequence shown here is derived from an EMBL/GenBank/DDBJ whole genome shotgun (WGS) entry which is preliminary data.</text>
</comment>
<dbReference type="EMBL" id="PVTF01000017">
    <property type="protein sequence ID" value="PRY34338.1"/>
    <property type="molecule type" value="Genomic_DNA"/>
</dbReference>
<dbReference type="Proteomes" id="UP000239494">
    <property type="component" value="Unassembled WGS sequence"/>
</dbReference>
<dbReference type="InterPro" id="IPR016181">
    <property type="entry name" value="Acyl_CoA_acyltransferase"/>
</dbReference>
<keyword evidence="5" id="KW-1185">Reference proteome</keyword>
<reference evidence="4 5" key="1">
    <citation type="submission" date="2018-03" db="EMBL/GenBank/DDBJ databases">
        <title>Genomic Encyclopedia of Archaeal and Bacterial Type Strains, Phase II (KMG-II): from individual species to whole genera.</title>
        <authorList>
            <person name="Goeker M."/>
        </authorList>
    </citation>
    <scope>NUCLEOTIDE SEQUENCE [LARGE SCALE GENOMIC DNA]</scope>
    <source>
        <strain evidence="4 5">DSM 44720</strain>
    </source>
</reference>
<dbReference type="RefSeq" id="WP_106195189.1">
    <property type="nucleotide sequence ID" value="NZ_PVTF01000017.1"/>
</dbReference>
<sequence>MIERVAAPPAEDLADVLVDAVEGGASVGFVLPLDRADAVSWWEGLAPAVADGSLLLWVARVDGEVVGTVQVRLATLPNARHRGELAKLLVHRSARGRGVARALVRAAEREAAAAGVTLLVLDTETGSPAHSVYAHLGWTEVGTIPDYALDPEAKPRPTTIFYKRIP</sequence>
<dbReference type="PANTHER" id="PTHR43877">
    <property type="entry name" value="AMINOALKYLPHOSPHONATE N-ACETYLTRANSFERASE-RELATED-RELATED"/>
    <property type="match status" value="1"/>
</dbReference>
<dbReference type="PANTHER" id="PTHR43877:SF2">
    <property type="entry name" value="AMINOALKYLPHOSPHONATE N-ACETYLTRANSFERASE-RELATED"/>
    <property type="match status" value="1"/>
</dbReference>
<proteinExistence type="predicted"/>
<gene>
    <name evidence="4" type="ORF">CLV43_117112</name>
</gene>
<dbReference type="SUPFAM" id="SSF55729">
    <property type="entry name" value="Acyl-CoA N-acyltransferases (Nat)"/>
    <property type="match status" value="1"/>
</dbReference>
<dbReference type="Gene3D" id="3.40.630.30">
    <property type="match status" value="1"/>
</dbReference>
<dbReference type="InterPro" id="IPR050832">
    <property type="entry name" value="Bact_Acetyltransf"/>
</dbReference>
<evidence type="ECO:0000313" key="5">
    <source>
        <dbReference type="Proteomes" id="UP000239494"/>
    </source>
</evidence>
<evidence type="ECO:0000256" key="2">
    <source>
        <dbReference type="ARBA" id="ARBA00023315"/>
    </source>
</evidence>
<accession>A0A2T0SLQ3</accession>
<name>A0A2T0SLQ3_9PSEU</name>
<feature type="domain" description="N-acetyltransferase" evidence="3">
    <location>
        <begin position="16"/>
        <end position="157"/>
    </location>
</feature>
<dbReference type="AlphaFoldDB" id="A0A2T0SLQ3"/>
<evidence type="ECO:0000256" key="1">
    <source>
        <dbReference type="ARBA" id="ARBA00022679"/>
    </source>
</evidence>
<dbReference type="InterPro" id="IPR000182">
    <property type="entry name" value="GNAT_dom"/>
</dbReference>
<evidence type="ECO:0000313" key="4">
    <source>
        <dbReference type="EMBL" id="PRY34338.1"/>
    </source>
</evidence>
<dbReference type="CDD" id="cd04301">
    <property type="entry name" value="NAT_SF"/>
    <property type="match status" value="1"/>
</dbReference>
<dbReference type="GO" id="GO:0016747">
    <property type="term" value="F:acyltransferase activity, transferring groups other than amino-acyl groups"/>
    <property type="evidence" value="ECO:0007669"/>
    <property type="project" value="InterPro"/>
</dbReference>
<dbReference type="PROSITE" id="PS51186">
    <property type="entry name" value="GNAT"/>
    <property type="match status" value="1"/>
</dbReference>
<dbReference type="OrthoDB" id="3572254at2"/>